<name>A0A2A8U4Q4_BACCE</name>
<organism evidence="1 2">
    <name type="scientific">Bacillus cereus</name>
    <dbReference type="NCBI Taxonomy" id="1396"/>
    <lineage>
        <taxon>Bacteria</taxon>
        <taxon>Bacillati</taxon>
        <taxon>Bacillota</taxon>
        <taxon>Bacilli</taxon>
        <taxon>Bacillales</taxon>
        <taxon>Bacillaceae</taxon>
        <taxon>Bacillus</taxon>
        <taxon>Bacillus cereus group</taxon>
    </lineage>
</organism>
<evidence type="ECO:0000313" key="2">
    <source>
        <dbReference type="Proteomes" id="UP000221438"/>
    </source>
</evidence>
<accession>A0A2A8U4Q4</accession>
<dbReference type="InterPro" id="IPR038765">
    <property type="entry name" value="Papain-like_cys_pep_sf"/>
</dbReference>
<protein>
    <submittedName>
        <fullName evidence="1">Uncharacterized protein</fullName>
    </submittedName>
</protein>
<comment type="caution">
    <text evidence="1">The sequence shown here is derived from an EMBL/GenBank/DDBJ whole genome shotgun (WGS) entry which is preliminary data.</text>
</comment>
<evidence type="ECO:0000313" key="1">
    <source>
        <dbReference type="EMBL" id="PGQ07024.1"/>
    </source>
</evidence>
<gene>
    <name evidence="1" type="ORF">COA08_19160</name>
</gene>
<dbReference type="SUPFAM" id="SSF54001">
    <property type="entry name" value="Cysteine proteinases"/>
    <property type="match status" value="1"/>
</dbReference>
<dbReference type="RefSeq" id="WP_097830425.1">
    <property type="nucleotide sequence ID" value="NZ_NTUE01000018.1"/>
</dbReference>
<dbReference type="EMBL" id="NUJQ01000026">
    <property type="protein sequence ID" value="PGQ07024.1"/>
    <property type="molecule type" value="Genomic_DNA"/>
</dbReference>
<sequence>MRRLLSVILTVLSICMIFFINSPSASANENIANGDLKQKYNEGIKAGAIDKSITYEQWEKIVTDNEKAFEKIKNDKVKEVPAKDSGWQGAYYQGFNIKRGDILITNGTSFYGIAGHAAIANGDNYILDAPGYAINTNRGVLNTTRQRTVQQWLDEYTGKGTVWVYRVSSSYNYVAGNAASWADRTYYSSSGSATQDRFPSYGVTLNTKGTDPTYCSKIVYQAYYYGSGNLPFMVPTSTTIIGPYGLLDSFANNYRPSLVKTF</sequence>
<dbReference type="AlphaFoldDB" id="A0A2A8U4Q4"/>
<dbReference type="Gene3D" id="3.90.1720.10">
    <property type="entry name" value="endopeptidase domain like (from Nostoc punctiforme)"/>
    <property type="match status" value="1"/>
</dbReference>
<dbReference type="Proteomes" id="UP000221438">
    <property type="component" value="Unassembled WGS sequence"/>
</dbReference>
<proteinExistence type="predicted"/>
<reference evidence="1 2" key="1">
    <citation type="submission" date="2017-09" db="EMBL/GenBank/DDBJ databases">
        <title>Large-scale bioinformatics analysis of Bacillus genomes uncovers conserved roles of natural products in bacterial physiology.</title>
        <authorList>
            <consortium name="Agbiome Team Llc"/>
            <person name="Bleich R.M."/>
            <person name="Grubbs K.J."/>
            <person name="Santa Maria K.C."/>
            <person name="Allen S.E."/>
            <person name="Farag S."/>
            <person name="Shank E.A."/>
            <person name="Bowers A."/>
        </authorList>
    </citation>
    <scope>NUCLEOTIDE SEQUENCE [LARGE SCALE GENOMIC DNA]</scope>
    <source>
        <strain evidence="1 2">AFS046104</strain>
    </source>
</reference>